<dbReference type="Gene3D" id="2.30.42.10">
    <property type="match status" value="1"/>
</dbReference>
<reference evidence="2 3" key="1">
    <citation type="journal article" date="2013" name="Mar. Genomics">
        <title>Expression of sulfatases in Rhodopirellula baltica and the diversity of sulfatases in the genus Rhodopirellula.</title>
        <authorList>
            <person name="Wegner C.E."/>
            <person name="Richter-Heitmann T."/>
            <person name="Klindworth A."/>
            <person name="Klockow C."/>
            <person name="Richter M."/>
            <person name="Achstetter T."/>
            <person name="Glockner F.O."/>
            <person name="Harder J."/>
        </authorList>
    </citation>
    <scope>NUCLEOTIDE SEQUENCE [LARGE SCALE GENOMIC DNA]</scope>
    <source>
        <strain evidence="2 3">SM41</strain>
    </source>
</reference>
<dbReference type="PANTHER" id="PTHR12147:SF26">
    <property type="entry name" value="PEPTIDASE M28 DOMAIN-CONTAINING PROTEIN"/>
    <property type="match status" value="1"/>
</dbReference>
<keyword evidence="2" id="KW-0378">Hydrolase</keyword>
<evidence type="ECO:0000313" key="3">
    <source>
        <dbReference type="Proteomes" id="UP000011885"/>
    </source>
</evidence>
<comment type="caution">
    <text evidence="2">The sequence shown here is derived from an EMBL/GenBank/DDBJ whole genome shotgun (WGS) entry which is preliminary data.</text>
</comment>
<name>M5UH79_9BACT</name>
<dbReference type="GO" id="GO:0004177">
    <property type="term" value="F:aminopeptidase activity"/>
    <property type="evidence" value="ECO:0007669"/>
    <property type="project" value="UniProtKB-KW"/>
</dbReference>
<dbReference type="GO" id="GO:0006508">
    <property type="term" value="P:proteolysis"/>
    <property type="evidence" value="ECO:0007669"/>
    <property type="project" value="InterPro"/>
</dbReference>
<dbReference type="Pfam" id="PF13180">
    <property type="entry name" value="PDZ_2"/>
    <property type="match status" value="1"/>
</dbReference>
<dbReference type="Pfam" id="PF04389">
    <property type="entry name" value="Peptidase_M28"/>
    <property type="match status" value="1"/>
</dbReference>
<evidence type="ECO:0000313" key="2">
    <source>
        <dbReference type="EMBL" id="EMI55383.1"/>
    </source>
</evidence>
<dbReference type="SMART" id="SM00228">
    <property type="entry name" value="PDZ"/>
    <property type="match status" value="1"/>
</dbReference>
<dbReference type="PROSITE" id="PS50106">
    <property type="entry name" value="PDZ"/>
    <property type="match status" value="1"/>
</dbReference>
<dbReference type="Gene3D" id="3.50.30.30">
    <property type="match status" value="1"/>
</dbReference>
<gene>
    <name evidence="2" type="ORF">RSSM_03195</name>
</gene>
<sequence>MIEFIDASHAYNIDLRMIDSLGFILKSGRRGFALANVALFAVVLLAATACAVEPNEMSVPDASDPSADDATSADLQRRMIEDLKFLTDDELKGRSSIDPSIFRAADYLSERFAELGLQTEVFGNSPLQMVDISVGPELNSVEENYLELTVAGEPVSSTDLETTDANASADGLQLERDFTPLAVGTRQGLAEADVVWVGYGIRAPEHRYDDYAGVDVRGKVVMMLRKEPGVNDPTSPFDGVENSRHAYFDTKITTAVDQGAAAVMIVNDPSSVERMITQVRKRREAEEERLEKIQQRWLALPEAAVNSRKKLSDQIARIEAMLGEMDGQVDAARRGLLAIGGAGLNPTPGDQEIVDPATGERTTRPAIPVLSISRELANRLMSRPLTEVEAKIDSDWQPRSFELDQVHARLGVSISPSKVSSPNVVAYLPGRGNLADETLIIGAHFDHVGMGEFGSLAPDTIAIHNGADDNASGTAALLRVAGELTDKLTGPHSPTDHRRVVFIAFTGEERGLLGSKHYVKHPRFPISSTVAMINMDMVGRLYDNELTVYGSGTAPSFEPLIEQVNQATQFRIVTVPSGYGPSDHSSFYEAKIPVLFFFTGLHADYHRPSDDFDKLNLDGMERITDMISQVSERLATVPERPVYEKTEANVQIRRQLTVVMGVTLSQQPSEVVLSSILASGPAQESGLLAGDRVVKIGKARISTIEQFMDQLRRRSPGDRLPLTVQRGQTELTFDIKLRAR</sequence>
<dbReference type="AlphaFoldDB" id="M5UH79"/>
<dbReference type="InterPro" id="IPR045175">
    <property type="entry name" value="M28_fam"/>
</dbReference>
<dbReference type="InterPro" id="IPR001478">
    <property type="entry name" value="PDZ"/>
</dbReference>
<protein>
    <submittedName>
        <fullName evidence="2">Aminopeptidase</fullName>
    </submittedName>
</protein>
<dbReference type="Proteomes" id="UP000011885">
    <property type="component" value="Unassembled WGS sequence"/>
</dbReference>
<dbReference type="SUPFAM" id="SSF50156">
    <property type="entry name" value="PDZ domain-like"/>
    <property type="match status" value="1"/>
</dbReference>
<dbReference type="PANTHER" id="PTHR12147">
    <property type="entry name" value="METALLOPEPTIDASE M28 FAMILY MEMBER"/>
    <property type="match status" value="1"/>
</dbReference>
<organism evidence="2 3">
    <name type="scientific">Rhodopirellula sallentina SM41</name>
    <dbReference type="NCBI Taxonomy" id="1263870"/>
    <lineage>
        <taxon>Bacteria</taxon>
        <taxon>Pseudomonadati</taxon>
        <taxon>Planctomycetota</taxon>
        <taxon>Planctomycetia</taxon>
        <taxon>Pirellulales</taxon>
        <taxon>Pirellulaceae</taxon>
        <taxon>Rhodopirellula</taxon>
    </lineage>
</organism>
<dbReference type="InterPro" id="IPR046450">
    <property type="entry name" value="PA_dom_sf"/>
</dbReference>
<feature type="domain" description="PDZ" evidence="1">
    <location>
        <begin position="649"/>
        <end position="728"/>
    </location>
</feature>
<dbReference type="CDD" id="cd05663">
    <property type="entry name" value="M28_like_PA_PDZ_associated"/>
    <property type="match status" value="1"/>
</dbReference>
<dbReference type="EMBL" id="ANOH01000218">
    <property type="protein sequence ID" value="EMI55383.1"/>
    <property type="molecule type" value="Genomic_DNA"/>
</dbReference>
<dbReference type="Gene3D" id="3.40.630.10">
    <property type="entry name" value="Zn peptidases"/>
    <property type="match status" value="1"/>
</dbReference>
<dbReference type="InterPro" id="IPR036034">
    <property type="entry name" value="PDZ_sf"/>
</dbReference>
<evidence type="ECO:0000259" key="1">
    <source>
        <dbReference type="PROSITE" id="PS50106"/>
    </source>
</evidence>
<keyword evidence="3" id="KW-1185">Reference proteome</keyword>
<keyword evidence="2" id="KW-0031">Aminopeptidase</keyword>
<proteinExistence type="predicted"/>
<dbReference type="SUPFAM" id="SSF52025">
    <property type="entry name" value="PA domain"/>
    <property type="match status" value="1"/>
</dbReference>
<accession>M5UH79</accession>
<dbReference type="InterPro" id="IPR007484">
    <property type="entry name" value="Peptidase_M28"/>
</dbReference>
<dbReference type="SUPFAM" id="SSF53187">
    <property type="entry name" value="Zn-dependent exopeptidases"/>
    <property type="match status" value="1"/>
</dbReference>
<dbReference type="PATRIC" id="fig|1263870.3.peg.3391"/>
<keyword evidence="2" id="KW-0645">Protease</keyword>
<dbReference type="GO" id="GO:0008235">
    <property type="term" value="F:metalloexopeptidase activity"/>
    <property type="evidence" value="ECO:0007669"/>
    <property type="project" value="InterPro"/>
</dbReference>